<proteinExistence type="predicted"/>
<dbReference type="EMBL" id="CP080507">
    <property type="protein sequence ID" value="QYM77921.1"/>
    <property type="molecule type" value="Genomic_DNA"/>
</dbReference>
<dbReference type="PANTHER" id="PTHR36848">
    <property type="entry name" value="DNA-BINDING PROTEIN (PUTATIVE SECRETED PROTEIN)-RELATED"/>
    <property type="match status" value="1"/>
</dbReference>
<reference evidence="1" key="1">
    <citation type="submission" date="2021-08" db="EMBL/GenBank/DDBJ databases">
        <title>Genome of a novel bacterium of the phylum Verrucomicrobia, Oleiharenicola sp. KSB-15.</title>
        <authorList>
            <person name="Chung J.-H."/>
            <person name="Ahn J.-H."/>
            <person name="Yoon Y."/>
            <person name="Kim D.-Y."/>
            <person name="An S.-H."/>
            <person name="Park I."/>
            <person name="Yeon J."/>
        </authorList>
    </citation>
    <scope>NUCLEOTIDE SEQUENCE</scope>
    <source>
        <strain evidence="1">KSB-15</strain>
    </source>
</reference>
<sequence>MSRTSVAPAALAAFRNPAAAFRPAPFLVFNDEYAPGTGEASITRALEGLKRVGAGGVFLHPRPGLITEYLSPRWFEIIRHAIRECLRLGMVPSLYDENSYPSACGGGHTQSMAPEARNRYVKAITGNRVRDLPERIVSLYRFDGEKPTVRVTAAELKSGDAWVAFTENDQAMMSWHGETTTPCLVDPRVAPAFLENTFERYKKELGPLWKKVGAMFTDEPHLPGEWHGPLSPGLSLTPYVFGQFQTRRGYDLRDHLDALFYDVGDYQSVRHDFYDLMHTLWVENYAKPTFDWCRENGIPFTGHFLEHDWPCPFATPGHVHLSAFFDWPGTDLLLCDTLLGRTKHDWQNFYPTKAGQEPLALLYLRQTLTVANQYARPRIMDESWGAGGNDSTPHDWLRIGRFLAVHGVSVFVPHLTYTTIRGPRKADHPQTFSPHSPWFEHLTPVHDEIGRLSWVAAQGRMENRVLVLDQQTTAFLHATKSTCTPAPRLGDEPAEDTQAAHLRRLSSFAPFTEAMGNFSQALNDAQIDFDYGDEYILEEQGRTLKGGKMKVGAQTYALIVWPAKSTNLRRATAELLEKYLANGGVIVGQVPDAVTIDGRPSDWLLQTRRRWPKGFVVGADDAATIDLVRERVAPRLQFAAGGRHGCTHMRRVSEDGEWWMIFNASHEALSETVTLLTRSGVVTQLDPRDGESRGLSVEKAGTGAWRVALEIAPWGAVVLHVAKTGAARAASPAVAERAAGASTSRSTSVRAAAESARELELVAVEREGRNVCAIDYCSLEAPGLKVPPTEVNAVNEKLWRAHGFMTNGWMGVIQYRRQMLARNDDMVPTSGGVARYTVEVRRGAELRGAELAVETPELWDIAVNGKRLDFAKAALWRDDANIRRAPVGRLLREGKNEIVLTGHPFDVRREIDRLLLLGDFGCVSAKQGFALAPTRALKLGSWREQGLPFYDGEVAYRFALPKGASRGELVIGAHDWAGSLIVVEQGGERVARLLEAPFAVQLDAAQGREVTLRVVGLPKNVLGPWHFPRKERKCAGPYMWRSPEVVTEPQPGEKYDLLDLGLFAAPQWRALE</sequence>
<accession>A0A8F9XK77</accession>
<dbReference type="InterPro" id="IPR053161">
    <property type="entry name" value="Ulvan_degrading_GH"/>
</dbReference>
<evidence type="ECO:0008006" key="3">
    <source>
        <dbReference type="Google" id="ProtNLM"/>
    </source>
</evidence>
<dbReference type="PANTHER" id="PTHR36848:SF2">
    <property type="entry name" value="SECRETED PROTEIN"/>
    <property type="match status" value="1"/>
</dbReference>
<dbReference type="RefSeq" id="WP_220161025.1">
    <property type="nucleotide sequence ID" value="NZ_CP080507.1"/>
</dbReference>
<protein>
    <recommendedName>
        <fullName evidence="3">Alpha-L-rhamnosidase-like protein</fullName>
    </recommendedName>
</protein>
<dbReference type="KEGG" id="ole:K0B96_11415"/>
<name>A0A8F9XK77_9BACT</name>
<dbReference type="Proteomes" id="UP000825051">
    <property type="component" value="Chromosome"/>
</dbReference>
<gene>
    <name evidence="1" type="ORF">K0B96_11415</name>
</gene>
<dbReference type="AlphaFoldDB" id="A0A8F9XK77"/>
<organism evidence="1 2">
    <name type="scientific">Horticoccus luteus</name>
    <dbReference type="NCBI Taxonomy" id="2862869"/>
    <lineage>
        <taxon>Bacteria</taxon>
        <taxon>Pseudomonadati</taxon>
        <taxon>Verrucomicrobiota</taxon>
        <taxon>Opitutia</taxon>
        <taxon>Opitutales</taxon>
        <taxon>Opitutaceae</taxon>
        <taxon>Horticoccus</taxon>
    </lineage>
</organism>
<evidence type="ECO:0000313" key="1">
    <source>
        <dbReference type="EMBL" id="QYM77921.1"/>
    </source>
</evidence>
<evidence type="ECO:0000313" key="2">
    <source>
        <dbReference type="Proteomes" id="UP000825051"/>
    </source>
</evidence>
<keyword evidence="2" id="KW-1185">Reference proteome</keyword>